<evidence type="ECO:0000256" key="1">
    <source>
        <dbReference type="SAM" id="MobiDB-lite"/>
    </source>
</evidence>
<reference evidence="2" key="1">
    <citation type="submission" date="2014-11" db="EMBL/GenBank/DDBJ databases">
        <authorList>
            <person name="Amaro Gonzalez C."/>
        </authorList>
    </citation>
    <scope>NUCLEOTIDE SEQUENCE</scope>
</reference>
<sequence length="45" mass="5063">MPFGYQHRGRPLKKNKTKLKKKTTMPHSAGEAPRPASFLSPITVE</sequence>
<accession>A0A0E9WPJ9</accession>
<dbReference type="EMBL" id="GBXM01017077">
    <property type="protein sequence ID" value="JAH91500.1"/>
    <property type="molecule type" value="Transcribed_RNA"/>
</dbReference>
<reference evidence="2" key="2">
    <citation type="journal article" date="2015" name="Fish Shellfish Immunol.">
        <title>Early steps in the European eel (Anguilla anguilla)-Vibrio vulnificus interaction in the gills: Role of the RtxA13 toxin.</title>
        <authorList>
            <person name="Callol A."/>
            <person name="Pajuelo D."/>
            <person name="Ebbesson L."/>
            <person name="Teles M."/>
            <person name="MacKenzie S."/>
            <person name="Amaro C."/>
        </authorList>
    </citation>
    <scope>NUCLEOTIDE SEQUENCE</scope>
</reference>
<evidence type="ECO:0000313" key="2">
    <source>
        <dbReference type="EMBL" id="JAH91500.1"/>
    </source>
</evidence>
<proteinExistence type="predicted"/>
<protein>
    <submittedName>
        <fullName evidence="2">Uncharacterized protein</fullName>
    </submittedName>
</protein>
<organism evidence="2">
    <name type="scientific">Anguilla anguilla</name>
    <name type="common">European freshwater eel</name>
    <name type="synonym">Muraena anguilla</name>
    <dbReference type="NCBI Taxonomy" id="7936"/>
    <lineage>
        <taxon>Eukaryota</taxon>
        <taxon>Metazoa</taxon>
        <taxon>Chordata</taxon>
        <taxon>Craniata</taxon>
        <taxon>Vertebrata</taxon>
        <taxon>Euteleostomi</taxon>
        <taxon>Actinopterygii</taxon>
        <taxon>Neopterygii</taxon>
        <taxon>Teleostei</taxon>
        <taxon>Anguilliformes</taxon>
        <taxon>Anguillidae</taxon>
        <taxon>Anguilla</taxon>
    </lineage>
</organism>
<feature type="region of interest" description="Disordered" evidence="1">
    <location>
        <begin position="1"/>
        <end position="45"/>
    </location>
</feature>
<name>A0A0E9WPJ9_ANGAN</name>
<feature type="compositionally biased region" description="Basic residues" evidence="1">
    <location>
        <begin position="7"/>
        <end position="24"/>
    </location>
</feature>
<dbReference type="AlphaFoldDB" id="A0A0E9WPJ9"/>